<dbReference type="InterPro" id="IPR024534">
    <property type="entry name" value="JetD_C"/>
</dbReference>
<evidence type="ECO:0000259" key="1">
    <source>
        <dbReference type="Pfam" id="PF09983"/>
    </source>
</evidence>
<feature type="domain" description="Wadjet protein JetD C-terminal" evidence="1">
    <location>
        <begin position="196"/>
        <end position="258"/>
    </location>
</feature>
<dbReference type="Proteomes" id="UP001500752">
    <property type="component" value="Unassembled WGS sequence"/>
</dbReference>
<dbReference type="Pfam" id="PF09983">
    <property type="entry name" value="JetD_C"/>
    <property type="match status" value="1"/>
</dbReference>
<reference evidence="3" key="1">
    <citation type="journal article" date="2019" name="Int. J. Syst. Evol. Microbiol.">
        <title>The Global Catalogue of Microorganisms (GCM) 10K type strain sequencing project: providing services to taxonomists for standard genome sequencing and annotation.</title>
        <authorList>
            <consortium name="The Broad Institute Genomics Platform"/>
            <consortium name="The Broad Institute Genome Sequencing Center for Infectious Disease"/>
            <person name="Wu L."/>
            <person name="Ma J."/>
        </authorList>
    </citation>
    <scope>NUCLEOTIDE SEQUENCE [LARGE SCALE GENOMIC DNA]</scope>
    <source>
        <strain evidence="3">JCM 30742</strain>
    </source>
</reference>
<keyword evidence="3" id="KW-1185">Reference proteome</keyword>
<accession>A0ABP7BWJ6</accession>
<gene>
    <name evidence="2" type="ORF">GCM10023081_07510</name>
</gene>
<dbReference type="EMBL" id="BAABEO010000008">
    <property type="protein sequence ID" value="GAA3671672.1"/>
    <property type="molecule type" value="Genomic_DNA"/>
</dbReference>
<evidence type="ECO:0000313" key="2">
    <source>
        <dbReference type="EMBL" id="GAA3671672.1"/>
    </source>
</evidence>
<dbReference type="RefSeq" id="WP_345148585.1">
    <property type="nucleotide sequence ID" value="NZ_BAABEO010000008.1"/>
</dbReference>
<name>A0ABP7BWJ6_9MICC</name>
<comment type="caution">
    <text evidence="2">The sequence shown here is derived from an EMBL/GenBank/DDBJ whole genome shotgun (WGS) entry which is preliminary data.</text>
</comment>
<protein>
    <recommendedName>
        <fullName evidence="1">Wadjet protein JetD C-terminal domain-containing protein</fullName>
    </recommendedName>
</protein>
<sequence length="350" mass="37067">MTSALTHLTPRAGRLAAALEEWPARTVPLEQLWMLFAAADPTGATQPSRRADLAATLDALAAAGVLRPSKSRDTTAAPALPTRVTLPAAAPTESAAALAKAVPWRPELTWVPAARITVGQVSLLQAVNSWLRDRGRDDDVTPLRERSLELFGHEKQLDRMLSTSLFAPGRLTLDLLRTFRARPPLANRRVGEGPVLLVVENSDTFDTLARVLTADPGLVGYVAWGAGAAFESSVLSIADLPGVGAVTYFGDLDADGLRFPASASALAVTQGLPPVRPADGLYRLLLAAGVPQHGQPSVGLERAAALSTWLPLALQKPAIALLSGGARLPQEAVRAKLLFQDAVWRRGLLP</sequence>
<proteinExistence type="predicted"/>
<evidence type="ECO:0000313" key="3">
    <source>
        <dbReference type="Proteomes" id="UP001500752"/>
    </source>
</evidence>
<organism evidence="2 3">
    <name type="scientific">Arthrobacter ginkgonis</name>
    <dbReference type="NCBI Taxonomy" id="1630594"/>
    <lineage>
        <taxon>Bacteria</taxon>
        <taxon>Bacillati</taxon>
        <taxon>Actinomycetota</taxon>
        <taxon>Actinomycetes</taxon>
        <taxon>Micrococcales</taxon>
        <taxon>Micrococcaceae</taxon>
        <taxon>Arthrobacter</taxon>
    </lineage>
</organism>